<dbReference type="InterPro" id="IPR052556">
    <property type="entry name" value="PolySynth_Transporter"/>
</dbReference>
<feature type="transmembrane region" description="Helical" evidence="5">
    <location>
        <begin position="403"/>
        <end position="422"/>
    </location>
</feature>
<feature type="transmembrane region" description="Helical" evidence="5">
    <location>
        <begin position="312"/>
        <end position="335"/>
    </location>
</feature>
<evidence type="ECO:0000256" key="5">
    <source>
        <dbReference type="SAM" id="Phobius"/>
    </source>
</evidence>
<protein>
    <submittedName>
        <fullName evidence="6">Flippase</fullName>
    </submittedName>
</protein>
<dbReference type="PANTHER" id="PTHR43424">
    <property type="entry name" value="LOCUS PUTATIVE PROTEIN 1-RELATED"/>
    <property type="match status" value="1"/>
</dbReference>
<feature type="transmembrane region" description="Helical" evidence="5">
    <location>
        <begin position="274"/>
        <end position="292"/>
    </location>
</feature>
<dbReference type="PANTHER" id="PTHR43424:SF1">
    <property type="entry name" value="LOCUS PUTATIVE PROTEIN 1-RELATED"/>
    <property type="match status" value="1"/>
</dbReference>
<evidence type="ECO:0000256" key="3">
    <source>
        <dbReference type="ARBA" id="ARBA00022989"/>
    </source>
</evidence>
<evidence type="ECO:0000256" key="1">
    <source>
        <dbReference type="ARBA" id="ARBA00004141"/>
    </source>
</evidence>
<reference evidence="6" key="1">
    <citation type="submission" date="2019-07" db="EMBL/GenBank/DDBJ databases">
        <authorList>
            <consortium name="GenomeTrakr network: Whole genome sequencing for foodborne pathogen traceback"/>
        </authorList>
    </citation>
    <scope>NUCLEOTIDE SEQUENCE [LARGE SCALE GENOMIC DNA]</scope>
    <source>
        <strain evidence="6">FDA00014297</strain>
    </source>
</reference>
<feature type="transmembrane region" description="Helical" evidence="5">
    <location>
        <begin position="64"/>
        <end position="85"/>
    </location>
</feature>
<feature type="transmembrane region" description="Helical" evidence="5">
    <location>
        <begin position="375"/>
        <end position="397"/>
    </location>
</feature>
<feature type="transmembrane region" description="Helical" evidence="5">
    <location>
        <begin position="191"/>
        <end position="213"/>
    </location>
</feature>
<keyword evidence="4 5" id="KW-0472">Membrane</keyword>
<organism evidence="6">
    <name type="scientific">Salmonella enterica subsp. arizonae</name>
    <dbReference type="NCBI Taxonomy" id="59203"/>
    <lineage>
        <taxon>Bacteria</taxon>
        <taxon>Pseudomonadati</taxon>
        <taxon>Pseudomonadota</taxon>
        <taxon>Gammaproteobacteria</taxon>
        <taxon>Enterobacterales</taxon>
        <taxon>Enterobacteriaceae</taxon>
        <taxon>Salmonella</taxon>
    </lineage>
</organism>
<name>A0A5Y2QHH8_SALER</name>
<evidence type="ECO:0000256" key="2">
    <source>
        <dbReference type="ARBA" id="ARBA00022692"/>
    </source>
</evidence>
<feature type="transmembrane region" description="Helical" evidence="5">
    <location>
        <begin position="234"/>
        <end position="254"/>
    </location>
</feature>
<comment type="subcellular location">
    <subcellularLocation>
        <location evidence="1">Membrane</location>
        <topology evidence="1">Multi-pass membrane protein</topology>
    </subcellularLocation>
</comment>
<dbReference type="Pfam" id="PF01943">
    <property type="entry name" value="Polysacc_synt"/>
    <property type="match status" value="1"/>
</dbReference>
<feature type="transmembrane region" description="Helical" evidence="5">
    <location>
        <begin position="131"/>
        <end position="153"/>
    </location>
</feature>
<dbReference type="EMBL" id="AAILJL010000003">
    <property type="protein sequence ID" value="ECF4921995.1"/>
    <property type="molecule type" value="Genomic_DNA"/>
</dbReference>
<comment type="caution">
    <text evidence="6">The sequence shown here is derived from an EMBL/GenBank/DDBJ whole genome shotgun (WGS) entry which is preliminary data.</text>
</comment>
<dbReference type="CDD" id="cd13128">
    <property type="entry name" value="MATE_Wzx_like"/>
    <property type="match status" value="1"/>
</dbReference>
<keyword evidence="3 5" id="KW-1133">Transmembrane helix</keyword>
<feature type="transmembrane region" description="Helical" evidence="5">
    <location>
        <begin position="39"/>
        <end position="58"/>
    </location>
</feature>
<feature type="transmembrane region" description="Helical" evidence="5">
    <location>
        <begin position="105"/>
        <end position="125"/>
    </location>
</feature>
<dbReference type="GO" id="GO:0016020">
    <property type="term" value="C:membrane"/>
    <property type="evidence" value="ECO:0007669"/>
    <property type="project" value="UniProtKB-SubCell"/>
</dbReference>
<evidence type="ECO:0000256" key="4">
    <source>
        <dbReference type="ARBA" id="ARBA00023136"/>
    </source>
</evidence>
<evidence type="ECO:0000313" key="6">
    <source>
        <dbReference type="EMBL" id="ECF4921995.1"/>
    </source>
</evidence>
<proteinExistence type="predicted"/>
<dbReference type="AlphaFoldDB" id="A0A5Y2QHH8"/>
<keyword evidence="2 5" id="KW-0812">Transmembrane</keyword>
<accession>A0A5Y2QHH8</accession>
<gene>
    <name evidence="6" type="ORF">FLP03_07095</name>
</gene>
<dbReference type="InterPro" id="IPR002797">
    <property type="entry name" value="Polysacc_synth"/>
</dbReference>
<dbReference type="Proteomes" id="UP000839641">
    <property type="component" value="Unassembled WGS sequence"/>
</dbReference>
<feature type="transmembrane region" description="Helical" evidence="5">
    <location>
        <begin position="347"/>
        <end position="368"/>
    </location>
</feature>
<sequence length="438" mass="48820">MLSHCWIVLMISKLLSQYKLNVDLKKIVHNAGWLLFDKFVRLAFGLFVGVWVARYLGPKTYGELTYVVTLISFFQVIALLGLDSILVRDIANNKREANKTLGSALFMRLGAGILSLLSIVFFVWIFNGYNIAILTLLAGGGLVFQCIDTIDIWFQSQSQSKRTVIAKLCSYTITNILRVTCILTNCPLWSFALLLSVDAMLASIALCYAYRTYKTAEKWKPALKKCKDLLSESWPFLISGVSVILYMRVDQIIIRNILGEKELGVYAASLQFSVLWGFVPFTLSVSIAPYIIRKKKEGLDVYYNALKNTFLLFSALGWGITLFVAALSPFIINAVLGAEYSSGTSVLAVHVITNLFICLGVAQNLWIVNEKKGLLILYKSITGLIVCFISNFILIPIYGIEGAAISAVISQLSACILSNALFCRKILLMQLRAIIFIR</sequence>